<dbReference type="InterPro" id="IPR000639">
    <property type="entry name" value="Epox_hydrolase-like"/>
</dbReference>
<dbReference type="InterPro" id="IPR029058">
    <property type="entry name" value="AB_hydrolase_fold"/>
</dbReference>
<dbReference type="EMBL" id="BMIX01000001">
    <property type="protein sequence ID" value="GGG26838.1"/>
    <property type="molecule type" value="Genomic_DNA"/>
</dbReference>
<name>A0ABQ1WEQ3_9FLAO</name>
<reference evidence="4" key="1">
    <citation type="journal article" date="2019" name="Int. J. Syst. Evol. Microbiol.">
        <title>The Global Catalogue of Microorganisms (GCM) 10K type strain sequencing project: providing services to taxonomists for standard genome sequencing and annotation.</title>
        <authorList>
            <consortium name="The Broad Institute Genomics Platform"/>
            <consortium name="The Broad Institute Genome Sequencing Center for Infectious Disease"/>
            <person name="Wu L."/>
            <person name="Ma J."/>
        </authorList>
    </citation>
    <scope>NUCLEOTIDE SEQUENCE [LARGE SCALE GENOMIC DNA]</scope>
    <source>
        <strain evidence="4">CGMCC 1.15422</strain>
    </source>
</reference>
<feature type="domain" description="AB hydrolase-1" evidence="2">
    <location>
        <begin position="36"/>
        <end position="274"/>
    </location>
</feature>
<evidence type="ECO:0000256" key="1">
    <source>
        <dbReference type="ARBA" id="ARBA00022801"/>
    </source>
</evidence>
<accession>A0ABQ1WEQ3</accession>
<organism evidence="3 4">
    <name type="scientific">Christiangramia forsetii</name>
    <dbReference type="NCBI Taxonomy" id="411153"/>
    <lineage>
        <taxon>Bacteria</taxon>
        <taxon>Pseudomonadati</taxon>
        <taxon>Bacteroidota</taxon>
        <taxon>Flavobacteriia</taxon>
        <taxon>Flavobacteriales</taxon>
        <taxon>Flavobacteriaceae</taxon>
        <taxon>Christiangramia</taxon>
    </lineage>
</organism>
<evidence type="ECO:0000313" key="4">
    <source>
        <dbReference type="Proteomes" id="UP000605733"/>
    </source>
</evidence>
<dbReference type="PRINTS" id="PR00412">
    <property type="entry name" value="EPOXHYDRLASE"/>
</dbReference>
<dbReference type="InterPro" id="IPR000073">
    <property type="entry name" value="AB_hydrolase_1"/>
</dbReference>
<dbReference type="RefSeq" id="WP_011709937.1">
    <property type="nucleotide sequence ID" value="NZ_BMIX01000001.1"/>
</dbReference>
<proteinExistence type="predicted"/>
<dbReference type="SUPFAM" id="SSF53474">
    <property type="entry name" value="alpha/beta-Hydrolases"/>
    <property type="match status" value="1"/>
</dbReference>
<keyword evidence="4" id="KW-1185">Reference proteome</keyword>
<dbReference type="PANTHER" id="PTHR42977:SF3">
    <property type="entry name" value="AB HYDROLASE-1 DOMAIN-CONTAINING PROTEIN"/>
    <property type="match status" value="1"/>
</dbReference>
<protein>
    <submittedName>
        <fullName evidence="3">Hydrolase</fullName>
    </submittedName>
</protein>
<dbReference type="InterPro" id="IPR051340">
    <property type="entry name" value="Haloalkane_dehalogenase"/>
</dbReference>
<comment type="caution">
    <text evidence="3">The sequence shown here is derived from an EMBL/GenBank/DDBJ whole genome shotgun (WGS) entry which is preliminary data.</text>
</comment>
<gene>
    <name evidence="3" type="ORF">GCM10011532_07810</name>
</gene>
<dbReference type="PANTHER" id="PTHR42977">
    <property type="entry name" value="HYDROLASE-RELATED"/>
    <property type="match status" value="1"/>
</dbReference>
<sequence>MNEEIKDIISTHERSGKYLEVNGIKTFALDRGSGEAVFCIHGVPTSSYLYRKVIDSLAAKGFRGVSVDLPGLGLADRPEDFNYDFNNFADFLAECLKELNIDKFHLVVHDIGAPIGFALAAKNLEKVHSLTILNSMIDIQNFDKPLVMRPFEKKLLGEIELKTITHTTWPIMFSQMGVNDTSKIPSAEIKAYVDLLKRKDDGKAFLKIMRNFNQTEKFQAQILKALKNVDYPIQAIWGKDDPALTYDHYKEELEKYTDSQETHLLSSRHFLQEEVYEEIAEKIATFARKA</sequence>
<dbReference type="Gene3D" id="3.40.50.1820">
    <property type="entry name" value="alpha/beta hydrolase"/>
    <property type="match status" value="1"/>
</dbReference>
<evidence type="ECO:0000259" key="2">
    <source>
        <dbReference type="Pfam" id="PF00561"/>
    </source>
</evidence>
<dbReference type="GO" id="GO:0016787">
    <property type="term" value="F:hydrolase activity"/>
    <property type="evidence" value="ECO:0007669"/>
    <property type="project" value="UniProtKB-KW"/>
</dbReference>
<dbReference type="Pfam" id="PF00561">
    <property type="entry name" value="Abhydrolase_1"/>
    <property type="match status" value="1"/>
</dbReference>
<evidence type="ECO:0000313" key="3">
    <source>
        <dbReference type="EMBL" id="GGG26838.1"/>
    </source>
</evidence>
<dbReference type="Proteomes" id="UP000605733">
    <property type="component" value="Unassembled WGS sequence"/>
</dbReference>
<keyword evidence="1 3" id="KW-0378">Hydrolase</keyword>